<feature type="transmembrane region" description="Helical" evidence="8">
    <location>
        <begin position="1018"/>
        <end position="1040"/>
    </location>
</feature>
<evidence type="ECO:0000313" key="10">
    <source>
        <dbReference type="Proteomes" id="UP001652625"/>
    </source>
</evidence>
<keyword evidence="6" id="KW-0325">Glycoprotein</keyword>
<dbReference type="InterPro" id="IPR000731">
    <property type="entry name" value="SSD"/>
</dbReference>
<dbReference type="Gene3D" id="1.20.1640.10">
    <property type="entry name" value="Multidrug efflux transporter AcrB transmembrane domain"/>
    <property type="match status" value="2"/>
</dbReference>
<dbReference type="InterPro" id="IPR053958">
    <property type="entry name" value="HMGCR/SNAP/NPC1-like_SSD"/>
</dbReference>
<evidence type="ECO:0000256" key="5">
    <source>
        <dbReference type="ARBA" id="ARBA00023136"/>
    </source>
</evidence>
<evidence type="ECO:0000256" key="1">
    <source>
        <dbReference type="ARBA" id="ARBA00004141"/>
    </source>
</evidence>
<comment type="similarity">
    <text evidence="2">Belongs to the patched family.</text>
</comment>
<keyword evidence="5 8" id="KW-0472">Membrane</keyword>
<evidence type="ECO:0000256" key="7">
    <source>
        <dbReference type="SAM" id="MobiDB-lite"/>
    </source>
</evidence>
<keyword evidence="10" id="KW-1185">Reference proteome</keyword>
<evidence type="ECO:0000256" key="8">
    <source>
        <dbReference type="SAM" id="Phobius"/>
    </source>
</evidence>
<feature type="transmembrane region" description="Helical" evidence="8">
    <location>
        <begin position="505"/>
        <end position="530"/>
    </location>
</feature>
<organism evidence="10 11">
    <name type="scientific">Hydra vulgaris</name>
    <name type="common">Hydra</name>
    <name type="synonym">Hydra attenuata</name>
    <dbReference type="NCBI Taxonomy" id="6087"/>
    <lineage>
        <taxon>Eukaryota</taxon>
        <taxon>Metazoa</taxon>
        <taxon>Cnidaria</taxon>
        <taxon>Hydrozoa</taxon>
        <taxon>Hydroidolina</taxon>
        <taxon>Anthoathecata</taxon>
        <taxon>Aplanulata</taxon>
        <taxon>Hydridae</taxon>
        <taxon>Hydra</taxon>
    </lineage>
</organism>
<feature type="transmembrane region" description="Helical" evidence="8">
    <location>
        <begin position="50"/>
        <end position="79"/>
    </location>
</feature>
<feature type="transmembrane region" description="Helical" evidence="8">
    <location>
        <begin position="962"/>
        <end position="983"/>
    </location>
</feature>
<evidence type="ECO:0000259" key="9">
    <source>
        <dbReference type="PROSITE" id="PS50156"/>
    </source>
</evidence>
<feature type="compositionally biased region" description="Polar residues" evidence="7">
    <location>
        <begin position="1172"/>
        <end position="1181"/>
    </location>
</feature>
<sequence length="1347" mass="154071">MSPINPNQTFHVESSNFETQNVGSSIKNKTKSWTCEAFAKRSRKRVHMSFYRLGCFIQQHYIGVFILAVSVLCMFLFGLKDMTQEHDIQKMWIETGGRLQEELAYTEDFWGKYGYGSELQVIIQVKNEKLTNLLHPDALLEHLEILKKVKNMRINKYYSDWSLEDFCFKYDVPFIVSRDIYMQIKKLIPCVIMTPLDCFWEGSLIASTDTKYDEFSWTKDSPIEYLNYIKDLTFLQDDFNQSVKFMKKAGIHNGYLGKPCLNQNNQKCLKHQKRKEENLGLHLSKGCYGIAENYMHWPKEMIVSGLTTDSVGHRADALQSVIQIFDAPTFYKSALDNQHYNDELKMKLRSIEGGFTLEAAEHILRDWKIEYTKLINSELVKSSMKYSFLAFSTSSFTELVDEMTSLNKKNLIIAGSIVAAYAFVSLKRWTKGVYSYGSVGLVGVILGCLSVASGLGLSSIAKMKLTAVSAQVLPFLTIGFGMDNMFLLVRTYIFVCDAGIEDKRIIGMCLGECGLSITINSVAIICGLLSTSVIQITTLQTFVYQAVFIMVVFWFAVIMIFSSILALDVERLKMKRYDLFCCLEVIDDSDEEPPKYLENQYKNKVVNSKNQPFIVGNSFVSEKLNKANITRSHRHFNVSQKMFQSGKKLQKLEPSSIEVLLKKFSITYFAQNYFGEWVTEIQVKIVVMFVCCFQLFIAGYGTAKVQQGLDLGEMVPRESPQHRFLSARQKYFSFYQVHVVTKGKLNGKIFDYSNNQGLLTEFYARINKLSFVMGNNNDEEPTFWLPIYRNWLQDLENMFLDEWGLGWINHSCMPQCEKASEEAKIVYTLLSTSLKDNFPFVQNFTPGILVKDGVIDVSYFYCGLSFWYWNDMLGVHKSQIGLKPEPLKPSFTDSMTSGGCKFNPEFMAIPVQVGNLVKTEDYVTLIKEFRDLCDEFRVLGLPSYPMGDPFTYWEQFIYLKKYLCIALMITLSSLWIVLVLTFMNIRATFIVIFVVGLMFFELYGFIGLLGLQLNAMTTVILIMSIGVGVSNSVHTLTAFLNTPGDRHERVRGALEITMSSICDNYVSLLLMLVLLSTSPFDFVIRYFFRLLLCLQCTVMFNSLFVLPTVLSFFGPCPEVQNRSIRPTLNPAYHIPISVEINTHYSSSTPSWKSIRQFYRRKTLTPIPEVSERSSSAGTTEISLDGITRTPTPFSPSRPCSSIEESCDEHINNPVETTLSSFGSNHTKAWHHLPELNNNENSEAFNVIGINIPTKSNQFSQRSNEESRESKVHNSNRRFSFSKKKEKDLNDIQKTYNKKNVKIPSYDDENSYRVINVQSSNTFSTSIKATFSFDIHTRCIDDGMARIE</sequence>
<evidence type="ECO:0000256" key="3">
    <source>
        <dbReference type="ARBA" id="ARBA00022692"/>
    </source>
</evidence>
<feature type="transmembrane region" description="Helical" evidence="8">
    <location>
        <begin position="433"/>
        <end position="452"/>
    </location>
</feature>
<dbReference type="RefSeq" id="XP_065657450.1">
    <property type="nucleotide sequence ID" value="XM_065801378.1"/>
</dbReference>
<keyword evidence="4 8" id="KW-1133">Transmembrane helix</keyword>
<dbReference type="PROSITE" id="PS50156">
    <property type="entry name" value="SSD"/>
    <property type="match status" value="1"/>
</dbReference>
<evidence type="ECO:0000256" key="6">
    <source>
        <dbReference type="ARBA" id="ARBA00023180"/>
    </source>
</evidence>
<feature type="region of interest" description="Disordered" evidence="7">
    <location>
        <begin position="1255"/>
        <end position="1283"/>
    </location>
</feature>
<feature type="transmembrane region" description="Helical" evidence="8">
    <location>
        <begin position="542"/>
        <end position="567"/>
    </location>
</feature>
<evidence type="ECO:0000313" key="11">
    <source>
        <dbReference type="RefSeq" id="XP_065657450.1"/>
    </source>
</evidence>
<feature type="region of interest" description="Disordered" evidence="7">
    <location>
        <begin position="1168"/>
        <end position="1204"/>
    </location>
</feature>
<feature type="transmembrane region" description="Helical" evidence="8">
    <location>
        <begin position="472"/>
        <end position="493"/>
    </location>
</feature>
<accession>A0ABM4C769</accession>
<dbReference type="PANTHER" id="PTHR46022">
    <property type="entry name" value="PROTEIN PATCHED"/>
    <property type="match status" value="1"/>
</dbReference>
<proteinExistence type="inferred from homology"/>
<dbReference type="SUPFAM" id="SSF82866">
    <property type="entry name" value="Multidrug efflux transporter AcrB transmembrane domain"/>
    <property type="match status" value="2"/>
</dbReference>
<evidence type="ECO:0000256" key="2">
    <source>
        <dbReference type="ARBA" id="ARBA00005585"/>
    </source>
</evidence>
<comment type="subcellular location">
    <subcellularLocation>
        <location evidence="1">Membrane</location>
        <topology evidence="1">Multi-pass membrane protein</topology>
    </subcellularLocation>
</comment>
<keyword evidence="3 8" id="KW-0812">Transmembrane</keyword>
<feature type="domain" description="SSD" evidence="9">
    <location>
        <begin position="407"/>
        <end position="567"/>
    </location>
</feature>
<feature type="transmembrane region" description="Helical" evidence="8">
    <location>
        <begin position="1052"/>
        <end position="1075"/>
    </location>
</feature>
<dbReference type="Proteomes" id="UP001652625">
    <property type="component" value="Chromosome 07"/>
</dbReference>
<feature type="compositionally biased region" description="Low complexity" evidence="7">
    <location>
        <begin position="1187"/>
        <end position="1201"/>
    </location>
</feature>
<feature type="compositionally biased region" description="Basic and acidic residues" evidence="7">
    <location>
        <begin position="1262"/>
        <end position="1271"/>
    </location>
</feature>
<gene>
    <name evidence="11" type="primary">LOC101240194</name>
</gene>
<protein>
    <submittedName>
        <fullName evidence="11">Protein patched homolog 2 isoform X3</fullName>
    </submittedName>
</protein>
<evidence type="ECO:0000256" key="4">
    <source>
        <dbReference type="ARBA" id="ARBA00022989"/>
    </source>
</evidence>
<feature type="transmembrane region" description="Helical" evidence="8">
    <location>
        <begin position="989"/>
        <end position="1011"/>
    </location>
</feature>
<feature type="transmembrane region" description="Helical" evidence="8">
    <location>
        <begin position="1087"/>
        <end position="1113"/>
    </location>
</feature>
<dbReference type="PANTHER" id="PTHR46022:SF1">
    <property type="entry name" value="PROTEIN PATCHED"/>
    <property type="match status" value="1"/>
</dbReference>
<dbReference type="GeneID" id="101240194"/>
<reference evidence="11" key="1">
    <citation type="submission" date="2025-08" db="UniProtKB">
        <authorList>
            <consortium name="RefSeq"/>
        </authorList>
    </citation>
    <scope>IDENTIFICATION</scope>
</reference>
<dbReference type="Pfam" id="PF12349">
    <property type="entry name" value="Sterol-sensing"/>
    <property type="match status" value="1"/>
</dbReference>
<name>A0ABM4C769_HYDVU</name>